<evidence type="ECO:0000313" key="1">
    <source>
        <dbReference type="EMBL" id="VVC27117.1"/>
    </source>
</evidence>
<name>A0A5E4M4I6_9HEMI</name>
<organism evidence="1 2">
    <name type="scientific">Cinara cedri</name>
    <dbReference type="NCBI Taxonomy" id="506608"/>
    <lineage>
        <taxon>Eukaryota</taxon>
        <taxon>Metazoa</taxon>
        <taxon>Ecdysozoa</taxon>
        <taxon>Arthropoda</taxon>
        <taxon>Hexapoda</taxon>
        <taxon>Insecta</taxon>
        <taxon>Pterygota</taxon>
        <taxon>Neoptera</taxon>
        <taxon>Paraneoptera</taxon>
        <taxon>Hemiptera</taxon>
        <taxon>Sternorrhyncha</taxon>
        <taxon>Aphidomorpha</taxon>
        <taxon>Aphidoidea</taxon>
        <taxon>Aphididae</taxon>
        <taxon>Lachninae</taxon>
        <taxon>Cinara</taxon>
    </lineage>
</organism>
<protein>
    <submittedName>
        <fullName evidence="1">Uncharacterized protein</fullName>
    </submittedName>
</protein>
<evidence type="ECO:0000313" key="2">
    <source>
        <dbReference type="Proteomes" id="UP000325440"/>
    </source>
</evidence>
<accession>A0A5E4M4I6</accession>
<sequence length="78" mass="9143">MRSHKLIKNVDLLLGEMDIYQQIPLYSLKYLEKIFDSYPERSLNKTTKVTLKNGLLKISSPFNIGFDSYLSDFLGFEY</sequence>
<dbReference type="EMBL" id="CABPRJ010000063">
    <property type="protein sequence ID" value="VVC27117.1"/>
    <property type="molecule type" value="Genomic_DNA"/>
</dbReference>
<keyword evidence="2" id="KW-1185">Reference proteome</keyword>
<dbReference type="Proteomes" id="UP000325440">
    <property type="component" value="Unassembled WGS sequence"/>
</dbReference>
<proteinExistence type="predicted"/>
<dbReference type="AlphaFoldDB" id="A0A5E4M4I6"/>
<gene>
    <name evidence="1" type="ORF">CINCED_3A006681</name>
</gene>
<reference evidence="1 2" key="1">
    <citation type="submission" date="2019-08" db="EMBL/GenBank/DDBJ databases">
        <authorList>
            <person name="Alioto T."/>
            <person name="Alioto T."/>
            <person name="Gomez Garrido J."/>
        </authorList>
    </citation>
    <scope>NUCLEOTIDE SEQUENCE [LARGE SCALE GENOMIC DNA]</scope>
</reference>